<name>F8FBU9_PAEMK</name>
<reference evidence="1 2" key="2">
    <citation type="journal article" date="2013" name="Genome Announc.">
        <title>Genome Sequence of Growth-Improving Paenibacillus mucilaginosus Strain KNP414.</title>
        <authorList>
            <person name="Lu J.J."/>
            <person name="Wang J.F."/>
            <person name="Hu X.F."/>
        </authorList>
    </citation>
    <scope>NUCLEOTIDE SEQUENCE [LARGE SCALE GENOMIC DNA]</scope>
    <source>
        <strain evidence="1 2">KNP414</strain>
    </source>
</reference>
<organism evidence="1 2">
    <name type="scientific">Paenibacillus mucilaginosus (strain KNP414)</name>
    <dbReference type="NCBI Taxonomy" id="1036673"/>
    <lineage>
        <taxon>Bacteria</taxon>
        <taxon>Bacillati</taxon>
        <taxon>Bacillota</taxon>
        <taxon>Bacilli</taxon>
        <taxon>Bacillales</taxon>
        <taxon>Paenibacillaceae</taxon>
        <taxon>Paenibacillus</taxon>
    </lineage>
</organism>
<dbReference type="HOGENOM" id="CLU_3313841_0_0_9"/>
<gene>
    <name evidence="1" type="ordered locus">KNP414_05186</name>
</gene>
<reference evidence="2" key="1">
    <citation type="submission" date="2011-06" db="EMBL/GenBank/DDBJ databases">
        <title>Complete genome sequence of Paenibacillus mucilaginosus KNP414.</title>
        <authorList>
            <person name="Wang J."/>
            <person name="Hu S."/>
            <person name="Hu X."/>
            <person name="Zhang B."/>
            <person name="Dong D."/>
            <person name="Zhang S."/>
            <person name="Zhao K."/>
            <person name="Wu D."/>
        </authorList>
    </citation>
    <scope>NUCLEOTIDE SEQUENCE [LARGE SCALE GENOMIC DNA]</scope>
    <source>
        <strain evidence="2">KNP414</strain>
    </source>
</reference>
<evidence type="ECO:0000313" key="1">
    <source>
        <dbReference type="EMBL" id="AEI43710.1"/>
    </source>
</evidence>
<dbReference type="EMBL" id="CP002869">
    <property type="protein sequence ID" value="AEI43710.1"/>
    <property type="molecule type" value="Genomic_DNA"/>
</dbReference>
<dbReference type="AlphaFoldDB" id="F8FBU9"/>
<sequence>MGIILSVRMACPKIIQQLERGVVNEFCCFRFKKIMVVCK</sequence>
<evidence type="ECO:0000313" key="2">
    <source>
        <dbReference type="Proteomes" id="UP000006620"/>
    </source>
</evidence>
<dbReference type="Proteomes" id="UP000006620">
    <property type="component" value="Chromosome"/>
</dbReference>
<accession>F8FBU9</accession>
<proteinExistence type="predicted"/>
<protein>
    <submittedName>
        <fullName evidence="1">Uncharacterized protein</fullName>
    </submittedName>
</protein>
<dbReference type="KEGG" id="pms:KNP414_05186"/>